<keyword evidence="6 7" id="KW-0067">ATP-binding</keyword>
<dbReference type="Gene3D" id="3.30.800.10">
    <property type="entry name" value="Phosphatidylinositol Phosphate Kinase II Beta"/>
    <property type="match status" value="1"/>
</dbReference>
<dbReference type="GO" id="GO:0005524">
    <property type="term" value="F:ATP binding"/>
    <property type="evidence" value="ECO:0007669"/>
    <property type="project" value="UniProtKB-UniRule"/>
</dbReference>
<dbReference type="InterPro" id="IPR023610">
    <property type="entry name" value="PInositol-4/5-P-5/4-kinase"/>
</dbReference>
<dbReference type="SMART" id="SM00698">
    <property type="entry name" value="MORN"/>
    <property type="match status" value="7"/>
</dbReference>
<evidence type="ECO:0000256" key="6">
    <source>
        <dbReference type="ARBA" id="ARBA00022840"/>
    </source>
</evidence>
<evidence type="ECO:0000259" key="9">
    <source>
        <dbReference type="PROSITE" id="PS51455"/>
    </source>
</evidence>
<evidence type="ECO:0000256" key="3">
    <source>
        <dbReference type="ARBA" id="ARBA00022737"/>
    </source>
</evidence>
<evidence type="ECO:0000256" key="7">
    <source>
        <dbReference type="PROSITE-ProRule" id="PRU00781"/>
    </source>
</evidence>
<evidence type="ECO:0000256" key="8">
    <source>
        <dbReference type="SAM" id="MobiDB-lite"/>
    </source>
</evidence>
<proteinExistence type="predicted"/>
<dbReference type="InterPro" id="IPR027484">
    <property type="entry name" value="PInositol-4-P-5-kinase_N"/>
</dbReference>
<evidence type="ECO:0000256" key="5">
    <source>
        <dbReference type="ARBA" id="ARBA00022777"/>
    </source>
</evidence>
<dbReference type="SUPFAM" id="SSF82185">
    <property type="entry name" value="Histone H3 K4-specific methyltransferase SET7/9 N-terminal domain"/>
    <property type="match status" value="1"/>
</dbReference>
<dbReference type="GO" id="GO:0016308">
    <property type="term" value="F:1-phosphatidylinositol-4-phosphate 5-kinase activity"/>
    <property type="evidence" value="ECO:0007669"/>
    <property type="project" value="UniProtKB-EC"/>
</dbReference>
<dbReference type="SMART" id="SM00330">
    <property type="entry name" value="PIPKc"/>
    <property type="match status" value="1"/>
</dbReference>
<dbReference type="InterPro" id="IPR017163">
    <property type="entry name" value="PIno-4-P-5_kinase_pln"/>
</dbReference>
<dbReference type="CDD" id="cd17302">
    <property type="entry name" value="PIPKc_AtPIP5K_like"/>
    <property type="match status" value="1"/>
</dbReference>
<sequence>MRHQGLAEEGLGDTGGEVDDEVVGPAKASSVPRNRSVVGGGRRVTPTTGAEEQGRALEVEKPLSNGDLYRGSFVGNAPHGCGKYLWSDGCMYEGEWRRGKAAGKGKFSWPSGATFEGEFRGGRMDGFGTFTGAGGDTYRGAWIADRKHGMGSKSYSNGDFYEGQWRRNLQDGQGRYVWRNGNQYIGEWRSGVISGRGVLTWANGNRYDGQWENGVPKGSGVFTWPDGSYYVGSWDKDPKTQHELRGTFYPAVSLVCGRRSSSFLEDKLPPLAATRKRSSVDGTPARGSAAAEKNFPRICIWESDGDAGDITCDIIDPLEASMLYKDGTEILASGEIHRLNPRCFCASEVKKPGLTISKGHKNYDLMLNLQLGIRYSVGKPASTQMRELRSSDFDPREKFWTRFPPEGSKITPPHQSLEFRWKDYCPMVFRYLRKLFSVDPADYMMAICGDDALRELFSPGKSGSFFYLTHDDRFMIKTVKKSEVKVLIRMLPSYCQHFCQYENSLVTKFYGLHCVKQNGGQKVISSEFDTGLLLAAHSSFDFSVLYQVRLIVMGNLFCSEYRINRRFDLKGSSHGRTTDKAEEEIDETTTLKDLDLNFVFRLQSSWFKKLIWQIERDCEFLEEEGIMDYSLLVGLHFSDGRSPTGSKSMNCGILNIMFGPSI</sequence>
<dbReference type="EC" id="2.7.1.68" evidence="1"/>
<evidence type="ECO:0000256" key="2">
    <source>
        <dbReference type="ARBA" id="ARBA00022679"/>
    </source>
</evidence>
<dbReference type="SUPFAM" id="SSF56104">
    <property type="entry name" value="SAICAR synthase-like"/>
    <property type="match status" value="1"/>
</dbReference>
<dbReference type="InterPro" id="IPR027483">
    <property type="entry name" value="PInositol-4-P-4/5-kinase_C_sf"/>
</dbReference>
<dbReference type="PANTHER" id="PTHR23086:SF114">
    <property type="entry name" value="PHOSPHATIDYLINOSITOL 4-PHOSPHATE 5-KINASE 3"/>
    <property type="match status" value="1"/>
</dbReference>
<organism evidence="10 11">
    <name type="scientific">Apostasia shenzhenica</name>
    <dbReference type="NCBI Taxonomy" id="1088818"/>
    <lineage>
        <taxon>Eukaryota</taxon>
        <taxon>Viridiplantae</taxon>
        <taxon>Streptophyta</taxon>
        <taxon>Embryophyta</taxon>
        <taxon>Tracheophyta</taxon>
        <taxon>Spermatophyta</taxon>
        <taxon>Magnoliopsida</taxon>
        <taxon>Liliopsida</taxon>
        <taxon>Asparagales</taxon>
        <taxon>Orchidaceae</taxon>
        <taxon>Apostasioideae</taxon>
        <taxon>Apostasia</taxon>
    </lineage>
</organism>
<evidence type="ECO:0000256" key="1">
    <source>
        <dbReference type="ARBA" id="ARBA00012172"/>
    </source>
</evidence>
<dbReference type="Gene3D" id="3.30.810.10">
    <property type="entry name" value="2-Layer Sandwich"/>
    <property type="match status" value="1"/>
</dbReference>
<dbReference type="GO" id="GO:0005886">
    <property type="term" value="C:plasma membrane"/>
    <property type="evidence" value="ECO:0007669"/>
    <property type="project" value="TreeGrafter"/>
</dbReference>
<evidence type="ECO:0000313" key="10">
    <source>
        <dbReference type="EMBL" id="PKA53506.1"/>
    </source>
</evidence>
<reference evidence="10 11" key="1">
    <citation type="journal article" date="2017" name="Nature">
        <title>The Apostasia genome and the evolution of orchids.</title>
        <authorList>
            <person name="Zhang G.Q."/>
            <person name="Liu K.W."/>
            <person name="Li Z."/>
            <person name="Lohaus R."/>
            <person name="Hsiao Y.Y."/>
            <person name="Niu S.C."/>
            <person name="Wang J.Y."/>
            <person name="Lin Y.C."/>
            <person name="Xu Q."/>
            <person name="Chen L.J."/>
            <person name="Yoshida K."/>
            <person name="Fujiwara S."/>
            <person name="Wang Z.W."/>
            <person name="Zhang Y.Q."/>
            <person name="Mitsuda N."/>
            <person name="Wang M."/>
            <person name="Liu G.H."/>
            <person name="Pecoraro L."/>
            <person name="Huang H.X."/>
            <person name="Xiao X.J."/>
            <person name="Lin M."/>
            <person name="Wu X.Y."/>
            <person name="Wu W.L."/>
            <person name="Chen Y.Y."/>
            <person name="Chang S.B."/>
            <person name="Sakamoto S."/>
            <person name="Ohme-Takagi M."/>
            <person name="Yagi M."/>
            <person name="Zeng S.J."/>
            <person name="Shen C.Y."/>
            <person name="Yeh C.M."/>
            <person name="Luo Y.B."/>
            <person name="Tsai W.C."/>
            <person name="Van de Peer Y."/>
            <person name="Liu Z.J."/>
        </authorList>
    </citation>
    <scope>NUCLEOTIDE SEQUENCE [LARGE SCALE GENOMIC DNA]</scope>
    <source>
        <strain evidence="11">cv. Shenzhen</strain>
        <tissue evidence="10">Stem</tissue>
    </source>
</reference>
<dbReference type="PIRSF" id="PIRSF037274">
    <property type="entry name" value="PIP5K_plant_prd"/>
    <property type="match status" value="1"/>
</dbReference>
<accession>A0A2I0ADB6</accession>
<dbReference type="FunFam" id="2.20.110.10:FF:000031">
    <property type="entry name" value="Phosphatidylinositol 4-phosphate 5-kinase"/>
    <property type="match status" value="1"/>
</dbReference>
<dbReference type="OrthoDB" id="70770at2759"/>
<dbReference type="GO" id="GO:0046854">
    <property type="term" value="P:phosphatidylinositol phosphate biosynthetic process"/>
    <property type="evidence" value="ECO:0007669"/>
    <property type="project" value="TreeGrafter"/>
</dbReference>
<dbReference type="InterPro" id="IPR003409">
    <property type="entry name" value="MORN"/>
</dbReference>
<gene>
    <name evidence="10" type="primary">PIP5K1</name>
    <name evidence="10" type="ORF">AXF42_Ash009002</name>
</gene>
<dbReference type="Pfam" id="PF01504">
    <property type="entry name" value="PIP5K"/>
    <property type="match status" value="1"/>
</dbReference>
<keyword evidence="11" id="KW-1185">Reference proteome</keyword>
<dbReference type="Gene3D" id="2.20.110.10">
    <property type="entry name" value="Histone H3 K4-specific methyltransferase SET7/9 N-terminal domain"/>
    <property type="match status" value="4"/>
</dbReference>
<feature type="compositionally biased region" description="Low complexity" evidence="8">
    <location>
        <begin position="29"/>
        <end position="49"/>
    </location>
</feature>
<dbReference type="PROSITE" id="PS51455">
    <property type="entry name" value="PIPK"/>
    <property type="match status" value="1"/>
</dbReference>
<dbReference type="InterPro" id="IPR002498">
    <property type="entry name" value="PInositol-4-P-4/5-kinase_core"/>
</dbReference>
<dbReference type="AlphaFoldDB" id="A0A2I0ADB6"/>
<dbReference type="STRING" id="1088818.A0A2I0ADB6"/>
<evidence type="ECO:0000256" key="4">
    <source>
        <dbReference type="ARBA" id="ARBA00022741"/>
    </source>
</evidence>
<evidence type="ECO:0000313" key="11">
    <source>
        <dbReference type="Proteomes" id="UP000236161"/>
    </source>
</evidence>
<feature type="domain" description="PIPK" evidence="9">
    <location>
        <begin position="361"/>
        <end position="662"/>
    </location>
</feature>
<dbReference type="Pfam" id="PF02493">
    <property type="entry name" value="MORN"/>
    <property type="match status" value="7"/>
</dbReference>
<keyword evidence="5 7" id="KW-0418">Kinase</keyword>
<keyword evidence="4 7" id="KW-0547">Nucleotide-binding</keyword>
<protein>
    <recommendedName>
        <fullName evidence="1">1-phosphatidylinositol-4-phosphate 5-kinase</fullName>
        <ecNumber evidence="1">2.7.1.68</ecNumber>
    </recommendedName>
</protein>
<keyword evidence="3" id="KW-0677">Repeat</keyword>
<dbReference type="EMBL" id="KZ451993">
    <property type="protein sequence ID" value="PKA53506.1"/>
    <property type="molecule type" value="Genomic_DNA"/>
</dbReference>
<dbReference type="Proteomes" id="UP000236161">
    <property type="component" value="Unassembled WGS sequence"/>
</dbReference>
<dbReference type="FunFam" id="2.20.110.10:FF:000002">
    <property type="entry name" value="Phosphatidylinositol 4-phosphate 5-kinase 8"/>
    <property type="match status" value="1"/>
</dbReference>
<dbReference type="PANTHER" id="PTHR23086">
    <property type="entry name" value="PHOSPHATIDYLINOSITOL-4-PHOSPHATE 5-KINASE"/>
    <property type="match status" value="1"/>
</dbReference>
<keyword evidence="2 7" id="KW-0808">Transferase</keyword>
<name>A0A2I0ADB6_9ASPA</name>
<feature type="region of interest" description="Disordered" evidence="8">
    <location>
        <begin position="1"/>
        <end position="54"/>
    </location>
</feature>